<dbReference type="EMBL" id="NCTK01000001">
    <property type="protein sequence ID" value="OYQ12343.1"/>
    <property type="molecule type" value="Genomic_DNA"/>
</dbReference>
<dbReference type="Proteomes" id="UP000216164">
    <property type="component" value="Unassembled WGS sequence"/>
</dbReference>
<feature type="domain" description="Tail protein NMB1110-like C-terminal" evidence="3">
    <location>
        <begin position="269"/>
        <end position="343"/>
    </location>
</feature>
<evidence type="ECO:0000259" key="5">
    <source>
        <dbReference type="Pfam" id="PF22630"/>
    </source>
</evidence>
<reference evidence="6 7" key="1">
    <citation type="submission" date="2017-04" db="EMBL/GenBank/DDBJ databases">
        <title>Genome Announcement: Closed genomes of Ralstonia solanacearum strains K60, UW551, and UW700.</title>
        <authorList>
            <person name="Hayes M."/>
            <person name="Macintyre A.M."/>
            <person name="Allen C."/>
        </authorList>
    </citation>
    <scope>NUCLEOTIDE SEQUENCE [LARGE SCALE GENOMIC DNA]</scope>
    <source>
        <strain evidence="6 7">UW25</strain>
    </source>
</reference>
<accession>A0AAP7ZKY3</accession>
<dbReference type="InterPro" id="IPR053981">
    <property type="entry name" value="Gp44/GpP-like_2nd"/>
</dbReference>
<comment type="caution">
    <text evidence="6">The sequence shown here is derived from an EMBL/GenBank/DDBJ whole genome shotgun (WGS) entry which is preliminary data.</text>
</comment>
<evidence type="ECO:0000259" key="3">
    <source>
        <dbReference type="Pfam" id="PF22174"/>
    </source>
</evidence>
<evidence type="ECO:0000256" key="1">
    <source>
        <dbReference type="SAM" id="MobiDB-lite"/>
    </source>
</evidence>
<dbReference type="Pfam" id="PF22630">
    <property type="entry name" value="NMB1110_3rd"/>
    <property type="match status" value="1"/>
</dbReference>
<gene>
    <name evidence="6" type="ORF">B7R77_03105</name>
</gene>
<proteinExistence type="predicted"/>
<dbReference type="RefSeq" id="WP_003268768.1">
    <property type="nucleotide sequence ID" value="NZ_NCTK01000001.1"/>
</dbReference>
<protein>
    <submittedName>
        <fullName evidence="6">Phage tail protein</fullName>
    </submittedName>
</protein>
<evidence type="ECO:0000259" key="4">
    <source>
        <dbReference type="Pfam" id="PF22255"/>
    </source>
</evidence>
<evidence type="ECO:0000313" key="6">
    <source>
        <dbReference type="EMBL" id="OYQ12343.1"/>
    </source>
</evidence>
<dbReference type="Gene3D" id="3.55.50.10">
    <property type="entry name" value="Baseplate protein-like domains"/>
    <property type="match status" value="1"/>
</dbReference>
<dbReference type="InterPro" id="IPR049354">
    <property type="entry name" value="GpP-like_N"/>
</dbReference>
<evidence type="ECO:0000313" key="7">
    <source>
        <dbReference type="Proteomes" id="UP000216164"/>
    </source>
</evidence>
<organism evidence="6 7">
    <name type="scientific">Ralstonia solanacearum K60</name>
    <dbReference type="NCBI Taxonomy" id="1091042"/>
    <lineage>
        <taxon>Bacteria</taxon>
        <taxon>Pseudomonadati</taxon>
        <taxon>Pseudomonadota</taxon>
        <taxon>Betaproteobacteria</taxon>
        <taxon>Burkholderiales</taxon>
        <taxon>Burkholderiaceae</taxon>
        <taxon>Ralstonia</taxon>
        <taxon>Ralstonia solanacearum species complex</taxon>
    </lineage>
</organism>
<feature type="domain" description="Tail protein NMB1110-like third" evidence="5">
    <location>
        <begin position="210"/>
        <end position="267"/>
    </location>
</feature>
<dbReference type="AlphaFoldDB" id="A0AAP7ZKY3"/>
<dbReference type="PIRSF" id="PIRSF004440">
    <property type="entry name" value="GpP"/>
    <property type="match status" value="1"/>
</dbReference>
<dbReference type="Gene3D" id="3.30.1920.10">
    <property type="entry name" value="Baseplate protein-like domains - 2 layer sandwich fold"/>
    <property type="match status" value="1"/>
</dbReference>
<dbReference type="InterPro" id="IPR023399">
    <property type="entry name" value="Baseplate-like_2-layer_sand"/>
</dbReference>
<evidence type="ECO:0000259" key="2">
    <source>
        <dbReference type="Pfam" id="PF21683"/>
    </source>
</evidence>
<dbReference type="Pfam" id="PF22255">
    <property type="entry name" value="Gp44-like_2nd"/>
    <property type="match status" value="1"/>
</dbReference>
<feature type="region of interest" description="Disordered" evidence="1">
    <location>
        <begin position="352"/>
        <end position="374"/>
    </location>
</feature>
<feature type="domain" description="Baseplate hub protein gp44-like N-terminal" evidence="2">
    <location>
        <begin position="7"/>
        <end position="91"/>
    </location>
</feature>
<dbReference type="SUPFAM" id="SSF69279">
    <property type="entry name" value="Phage tail proteins"/>
    <property type="match status" value="2"/>
</dbReference>
<dbReference type="Gene3D" id="2.30.300.10">
    <property type="entry name" value="Baseplate protein-like domain - beta roll fold"/>
    <property type="match status" value="1"/>
</dbReference>
<dbReference type="InterPro" id="IPR054034">
    <property type="entry name" value="NMB1110-like_C"/>
</dbReference>
<name>A0AAP7ZKY3_RALSL</name>
<dbReference type="Pfam" id="PF22174">
    <property type="entry name" value="NMB1110-like_C"/>
    <property type="match status" value="1"/>
</dbReference>
<sequence length="374" mass="41302">MTAFNEQVSLTVGGKRHTGWTSYEIDSDLLIPADAWHVKIAIQEGKLPAVVQRGALTEVRMRDQLVLTGRIDDIDDEISKDSHDATISGRDGAAILVDCSAPIFVNRKATLAEIIEKVVKPLGITRTRIEAPKDTTFEKINVDPGDSAWEVISHAAEAVGLWPWFEPDGTLVVGGPDYSKPPVATLVQRFSGKGNNVERLRRKDGIARCYSEVTVMSQSHTTESARAKAIIKATYRDPSVQWYRPKIVIDHEADSQKAASARAKKLMADSRLNAFTLEATVAGHTINAPGMPGHGQLWTPGQRVHVFSEPHGIDAVFFLMARRFTGGRTRATQTRLTFKEDGMWIVEAHPHNKRHRRGRNGISGGEAQIYEVDN</sequence>
<feature type="domain" description="Baseplate hub protein gp44/GpP-like second" evidence="4">
    <location>
        <begin position="93"/>
        <end position="174"/>
    </location>
</feature>
<dbReference type="Pfam" id="PF21683">
    <property type="entry name" value="GpP-like_1st"/>
    <property type="match status" value="1"/>
</dbReference>
<dbReference type="InterPro" id="IPR026276">
    <property type="entry name" value="Baseplate_GpP"/>
</dbReference>
<dbReference type="InterPro" id="IPR054482">
    <property type="entry name" value="NMB1110-like_3rd"/>
</dbReference>